<evidence type="ECO:0000313" key="2">
    <source>
        <dbReference type="Proteomes" id="UP001349994"/>
    </source>
</evidence>
<sequence length="86" mass="10248">MHFSKSKYTSGVQRPKICWMQRHMPELDYHRLEGIHNGGEASNAFQYLAEHTPTEQTLIREQLLRYCELDTLAMVRIWEKLREVAE</sequence>
<dbReference type="RefSeq" id="WP_338209519.1">
    <property type="nucleotide sequence ID" value="NZ_JAYMFF010000007.1"/>
</dbReference>
<name>A0ABU6IGS3_9ACTN</name>
<organism evidence="1 2">
    <name type="scientific">Adlercreutzia wanghongyangiae</name>
    <dbReference type="NCBI Taxonomy" id="3111451"/>
    <lineage>
        <taxon>Bacteria</taxon>
        <taxon>Bacillati</taxon>
        <taxon>Actinomycetota</taxon>
        <taxon>Coriobacteriia</taxon>
        <taxon>Eggerthellales</taxon>
        <taxon>Eggerthellaceae</taxon>
        <taxon>Adlercreutzia</taxon>
    </lineage>
</organism>
<proteinExistence type="predicted"/>
<reference evidence="1 2" key="1">
    <citation type="submission" date="2024-01" db="EMBL/GenBank/DDBJ databases">
        <title>novel species in genus Adlercreutzia.</title>
        <authorList>
            <person name="Liu X."/>
        </authorList>
    </citation>
    <scope>NUCLEOTIDE SEQUENCE [LARGE SCALE GENOMIC DNA]</scope>
    <source>
        <strain evidence="1 2">R7</strain>
    </source>
</reference>
<evidence type="ECO:0008006" key="3">
    <source>
        <dbReference type="Google" id="ProtNLM"/>
    </source>
</evidence>
<evidence type="ECO:0000313" key="1">
    <source>
        <dbReference type="EMBL" id="MEC4175635.1"/>
    </source>
</evidence>
<dbReference type="EMBL" id="JAYMFF010000007">
    <property type="protein sequence ID" value="MEC4175635.1"/>
    <property type="molecule type" value="Genomic_DNA"/>
</dbReference>
<accession>A0ABU6IGS3</accession>
<gene>
    <name evidence="1" type="ORF">VIN30_04165</name>
</gene>
<comment type="caution">
    <text evidence="1">The sequence shown here is derived from an EMBL/GenBank/DDBJ whole genome shotgun (WGS) entry which is preliminary data.</text>
</comment>
<dbReference type="Proteomes" id="UP001349994">
    <property type="component" value="Unassembled WGS sequence"/>
</dbReference>
<keyword evidence="2" id="KW-1185">Reference proteome</keyword>
<protein>
    <recommendedName>
        <fullName evidence="3">DUF2779 domain-containing protein</fullName>
    </recommendedName>
</protein>